<keyword evidence="2" id="KW-1185">Reference proteome</keyword>
<reference evidence="1 2" key="1">
    <citation type="submission" date="2022-10" db="EMBL/GenBank/DDBJ databases">
        <authorList>
            <person name="Xie J."/>
            <person name="Shen N."/>
        </authorList>
    </citation>
    <scope>NUCLEOTIDE SEQUENCE [LARGE SCALE GENOMIC DNA]</scope>
    <source>
        <strain evidence="1 2">DSM 41681</strain>
    </source>
</reference>
<dbReference type="InterPro" id="IPR007711">
    <property type="entry name" value="HigB-1"/>
</dbReference>
<accession>A0ABU6C3B2</accession>
<dbReference type="Gene3D" id="3.30.2310.20">
    <property type="entry name" value="RelE-like"/>
    <property type="match status" value="1"/>
</dbReference>
<dbReference type="InterPro" id="IPR035093">
    <property type="entry name" value="RelE/ParE_toxin_dom_sf"/>
</dbReference>
<dbReference type="RefSeq" id="WP_324766224.1">
    <property type="nucleotide sequence ID" value="NZ_JAOZYB010000009.1"/>
</dbReference>
<evidence type="ECO:0000313" key="1">
    <source>
        <dbReference type="EMBL" id="MEB3959219.1"/>
    </source>
</evidence>
<comment type="caution">
    <text evidence="1">The sequence shown here is derived from an EMBL/GenBank/DDBJ whole genome shotgun (WGS) entry which is preliminary data.</text>
</comment>
<proteinExistence type="predicted"/>
<dbReference type="EMBL" id="JAOZYB010000009">
    <property type="protein sequence ID" value="MEB3959219.1"/>
    <property type="molecule type" value="Genomic_DNA"/>
</dbReference>
<dbReference type="SUPFAM" id="SSF143011">
    <property type="entry name" value="RelE-like"/>
    <property type="match status" value="1"/>
</dbReference>
<dbReference type="Pfam" id="PF05015">
    <property type="entry name" value="HigB-like_toxin"/>
    <property type="match status" value="1"/>
</dbReference>
<gene>
    <name evidence="1" type="ORF">OKJ48_02955</name>
</gene>
<sequence>MCYADRKLNKVCASEKDLRRAYGSLLAGKIGQRLAALRAAETLEDMRPPALGRCHALTGDREGCLSLHLNANWRLIFSPTEPAVDEQGALVWASVTSVTIEGIEDYH</sequence>
<protein>
    <submittedName>
        <fullName evidence="1">Type II toxin-antitoxin system RelE/ParE family toxin</fullName>
    </submittedName>
</protein>
<organism evidence="1 2">
    <name type="scientific">Streptomyces kunmingensis</name>
    <dbReference type="NCBI Taxonomy" id="68225"/>
    <lineage>
        <taxon>Bacteria</taxon>
        <taxon>Bacillati</taxon>
        <taxon>Actinomycetota</taxon>
        <taxon>Actinomycetes</taxon>
        <taxon>Kitasatosporales</taxon>
        <taxon>Streptomycetaceae</taxon>
        <taxon>Streptomyces</taxon>
    </lineage>
</organism>
<evidence type="ECO:0000313" key="2">
    <source>
        <dbReference type="Proteomes" id="UP001352223"/>
    </source>
</evidence>
<name>A0ABU6C3B2_9ACTN</name>
<dbReference type="Proteomes" id="UP001352223">
    <property type="component" value="Unassembled WGS sequence"/>
</dbReference>